<dbReference type="InterPro" id="IPR052712">
    <property type="entry name" value="Acid_resist_chaperone_HdeD"/>
</dbReference>
<protein>
    <recommendedName>
        <fullName evidence="4">DUF308 domain-containing protein</fullName>
    </recommendedName>
</protein>
<organism evidence="2 3">
    <name type="scientific">[Bacteroides] pectinophilus ATCC 43243</name>
    <dbReference type="NCBI Taxonomy" id="483218"/>
    <lineage>
        <taxon>Bacteria</taxon>
        <taxon>Bacillati</taxon>
        <taxon>Bacillota</taxon>
        <taxon>Clostridia</taxon>
        <taxon>Eubacteriales</taxon>
    </lineage>
</organism>
<dbReference type="PANTHER" id="PTHR34989:SF1">
    <property type="entry name" value="PROTEIN HDED"/>
    <property type="match status" value="1"/>
</dbReference>
<dbReference type="AlphaFoldDB" id="B7AVT4"/>
<dbReference type="InterPro" id="IPR005325">
    <property type="entry name" value="DUF308_memb"/>
</dbReference>
<accession>B7AVT4</accession>
<evidence type="ECO:0008006" key="4">
    <source>
        <dbReference type="Google" id="ProtNLM"/>
    </source>
</evidence>
<evidence type="ECO:0000313" key="3">
    <source>
        <dbReference type="Proteomes" id="UP000003136"/>
    </source>
</evidence>
<dbReference type="eggNOG" id="COG3247">
    <property type="taxonomic scope" value="Bacteria"/>
</dbReference>
<comment type="caution">
    <text evidence="2">The sequence shown here is derived from an EMBL/GenBank/DDBJ whole genome shotgun (WGS) entry which is preliminary data.</text>
</comment>
<dbReference type="PANTHER" id="PTHR34989">
    <property type="entry name" value="PROTEIN HDED"/>
    <property type="match status" value="1"/>
</dbReference>
<dbReference type="Pfam" id="PF03729">
    <property type="entry name" value="DUF308"/>
    <property type="match status" value="2"/>
</dbReference>
<reference evidence="2 3" key="1">
    <citation type="submission" date="2008-11" db="EMBL/GenBank/DDBJ databases">
        <title>Draft genome sequence of Bacteroides pectinophilus (ATCC 43243).</title>
        <authorList>
            <person name="Sudarsanam P."/>
            <person name="Ley R."/>
            <person name="Guruge J."/>
            <person name="Turnbaugh P.J."/>
            <person name="Mahowald M."/>
            <person name="Liep D."/>
            <person name="Gordon J."/>
        </authorList>
    </citation>
    <scope>NUCLEOTIDE SEQUENCE [LARGE SCALE GENOMIC DNA]</scope>
    <source>
        <strain evidence="2 3">ATCC 43243</strain>
    </source>
</reference>
<gene>
    <name evidence="2" type="ORF">BACPEC_02834</name>
</gene>
<dbReference type="HOGENOM" id="CLU_091585_8_0_9"/>
<evidence type="ECO:0000256" key="1">
    <source>
        <dbReference type="SAM" id="Phobius"/>
    </source>
</evidence>
<keyword evidence="1" id="KW-0472">Membrane</keyword>
<feature type="transmembrane region" description="Helical" evidence="1">
    <location>
        <begin position="45"/>
        <end position="65"/>
    </location>
</feature>
<evidence type="ECO:0000313" key="2">
    <source>
        <dbReference type="EMBL" id="EEC56325.1"/>
    </source>
</evidence>
<feature type="transmembrane region" description="Helical" evidence="1">
    <location>
        <begin position="162"/>
        <end position="182"/>
    </location>
</feature>
<dbReference type="Proteomes" id="UP000003136">
    <property type="component" value="Unassembled WGS sequence"/>
</dbReference>
<name>B7AVT4_9FIRM</name>
<feature type="transmembrane region" description="Helical" evidence="1">
    <location>
        <begin position="135"/>
        <end position="156"/>
    </location>
</feature>
<dbReference type="GO" id="GO:0005886">
    <property type="term" value="C:plasma membrane"/>
    <property type="evidence" value="ECO:0007669"/>
    <property type="project" value="TreeGrafter"/>
</dbReference>
<dbReference type="STRING" id="483218.BACPEC_02834"/>
<reference evidence="2 3" key="2">
    <citation type="submission" date="2008-11" db="EMBL/GenBank/DDBJ databases">
        <authorList>
            <person name="Fulton L."/>
            <person name="Clifton S."/>
            <person name="Fulton B."/>
            <person name="Xu J."/>
            <person name="Minx P."/>
            <person name="Pepin K.H."/>
            <person name="Johnson M."/>
            <person name="Bhonagiri V."/>
            <person name="Nash W.E."/>
            <person name="Mardis E.R."/>
            <person name="Wilson R.K."/>
        </authorList>
    </citation>
    <scope>NUCLEOTIDE SEQUENCE [LARGE SCALE GENOMIC DNA]</scope>
    <source>
        <strain evidence="2 3">ATCC 43243</strain>
    </source>
</reference>
<proteinExistence type="predicted"/>
<feature type="transmembrane region" description="Helical" evidence="1">
    <location>
        <begin position="77"/>
        <end position="98"/>
    </location>
</feature>
<dbReference type="EMBL" id="ABVQ01000037">
    <property type="protein sequence ID" value="EEC56325.1"/>
    <property type="molecule type" value="Genomic_DNA"/>
</dbReference>
<keyword evidence="3" id="KW-1185">Reference proteome</keyword>
<sequence length="192" mass="21598">MMPIDRERSDADMNSLKRTKLAYSILSIVLIVIGIYLIIRPQTAMLTVCRVLGVVLMFYGIIRLLGYFSHDMYQLAFQFDLAMGIFSLVAGCIFLFRTEWIAELIPAFIGVIVLIDAVFKIQTSLDAKRFGISKWWLILILAVIAGALGAMLLVIPLKVVEFVMVLIGINLVIDGVLNFWVVHDTVRMIDSL</sequence>
<keyword evidence="1" id="KW-0812">Transmembrane</keyword>
<feature type="transmembrane region" description="Helical" evidence="1">
    <location>
        <begin position="104"/>
        <end position="123"/>
    </location>
</feature>
<feature type="transmembrane region" description="Helical" evidence="1">
    <location>
        <begin position="21"/>
        <end position="39"/>
    </location>
</feature>
<keyword evidence="1" id="KW-1133">Transmembrane helix</keyword>